<dbReference type="InterPro" id="IPR014528">
    <property type="entry name" value="GdpP/PdeA"/>
</dbReference>
<dbReference type="Proteomes" id="UP001527099">
    <property type="component" value="Unassembled WGS sequence"/>
</dbReference>
<evidence type="ECO:0000256" key="8">
    <source>
        <dbReference type="SAM" id="Phobius"/>
    </source>
</evidence>
<dbReference type="Gene3D" id="3.10.310.30">
    <property type="match status" value="1"/>
</dbReference>
<evidence type="ECO:0000256" key="3">
    <source>
        <dbReference type="ARBA" id="ARBA00022692"/>
    </source>
</evidence>
<evidence type="ECO:0000313" key="11">
    <source>
        <dbReference type="Proteomes" id="UP001527099"/>
    </source>
</evidence>
<dbReference type="InterPro" id="IPR000160">
    <property type="entry name" value="GGDEF_dom"/>
</dbReference>
<keyword evidence="6" id="KW-0378">Hydrolase</keyword>
<feature type="domain" description="GGDEF" evidence="9">
    <location>
        <begin position="175"/>
        <end position="303"/>
    </location>
</feature>
<keyword evidence="11" id="KW-1185">Reference proteome</keyword>
<protein>
    <recommendedName>
        <fullName evidence="6">Cyclic-di-AMP phosphodiesterase</fullName>
        <ecNumber evidence="6">3.1.4.-</ecNumber>
    </recommendedName>
</protein>
<dbReference type="PANTHER" id="PTHR47618:SF2">
    <property type="entry name" value="CYCLIC-DI-AMP PHOSPHODIESTERASE GDPP"/>
    <property type="match status" value="1"/>
</dbReference>
<dbReference type="Pfam" id="PF24898">
    <property type="entry name" value="GGDEF_GdpP"/>
    <property type="match status" value="1"/>
</dbReference>
<dbReference type="RefSeq" id="WP_268614642.1">
    <property type="nucleotide sequence ID" value="NZ_JAMDMX010000027.1"/>
</dbReference>
<dbReference type="InterPro" id="IPR001667">
    <property type="entry name" value="DDH_dom"/>
</dbReference>
<keyword evidence="2 6" id="KW-1003">Cell membrane</keyword>
<evidence type="ECO:0000256" key="4">
    <source>
        <dbReference type="ARBA" id="ARBA00022989"/>
    </source>
</evidence>
<evidence type="ECO:0000256" key="7">
    <source>
        <dbReference type="SAM" id="Coils"/>
    </source>
</evidence>
<dbReference type="PANTHER" id="PTHR47618">
    <property type="entry name" value="BIFUNCTIONAL OLIGORIBONUCLEASE AND PAP PHOSPHATASE NRNA"/>
    <property type="match status" value="1"/>
</dbReference>
<comment type="function">
    <text evidence="6">Has phosphodiesterase (PDE) activity against cyclic-di-AMP (c-di-AMP).</text>
</comment>
<evidence type="ECO:0000256" key="6">
    <source>
        <dbReference type="PIRNR" id="PIRNR026583"/>
    </source>
</evidence>
<evidence type="ECO:0000256" key="1">
    <source>
        <dbReference type="ARBA" id="ARBA00004651"/>
    </source>
</evidence>
<dbReference type="Pfam" id="PF21370">
    <property type="entry name" value="PAS_GdpP"/>
    <property type="match status" value="1"/>
</dbReference>
<feature type="coiled-coil region" evidence="7">
    <location>
        <begin position="627"/>
        <end position="654"/>
    </location>
</feature>
<sequence length="656" mass="74605">MPKFLLKRWHGQHIVWIFVLLIILTAIIYMFKWWLGLTAFLFCGVLAYFTLQAETAFRRELNTYVGTITHRVKKAGNEVMSGLPIGIILYNEEKRIEWHNPFVAKMLEKDSVIGESLFEFFPDLKNKKDKNDKSDKLELSIGKFIYQVWIRPEERLLYFREITEQAILAKKYEDEKTAIGIVMMDNLDESTQGLDDQTRSIMLAKVTGEITEWAQKYQLYLRRTSSDRFLILMDQKALRQLEQTRFEILDEVRDLTIENKLPLTLSIGIASGAEQLMELGQMAQMGLDMSLGRGGDQVTVKVGQRLSFYGGRTNAVEKRTRVRARVISHALRDLMKDSDKVIIMGHRFPDMDSVGAAVGVLKAVKVVGKEGYIVLEGVNPSIQKVMETIAADERLHRWFITPEQAMQITTQRSLAVVVDTHKASMVAEPKLLQQTHRVVVVDHHRRSEEFIHDATLVYMEPYASSTCELVTELLQYINEKLTMEVLEATMLLAGIVVDTKSFSLRTGARTFEAASYLRRNGADSALIQRLLKEDLDSYIERAEVIKLTETIYEHIALAVAEPNRKYSQLMIAQVADTLLNMTNIMASFVIAERPDGLIGISARSLGQMNVQIVMERLGGGGHLTNAATQIDGTLEEATNRLKKVLEEMQEEEGLFE</sequence>
<dbReference type="InterPro" id="IPR043128">
    <property type="entry name" value="Rev_trsase/Diguanyl_cyclase"/>
</dbReference>
<evidence type="ECO:0000259" key="9">
    <source>
        <dbReference type="PROSITE" id="PS50887"/>
    </source>
</evidence>
<organism evidence="10 11">
    <name type="scientific">Paenibacillus alginolyticus</name>
    <dbReference type="NCBI Taxonomy" id="59839"/>
    <lineage>
        <taxon>Bacteria</taxon>
        <taxon>Bacillati</taxon>
        <taxon>Bacillota</taxon>
        <taxon>Bacilli</taxon>
        <taxon>Bacillales</taxon>
        <taxon>Paenibacillaceae</taxon>
        <taxon>Paenibacillus</taxon>
    </lineage>
</organism>
<dbReference type="PROSITE" id="PS50887">
    <property type="entry name" value="GGDEF"/>
    <property type="match status" value="1"/>
</dbReference>
<dbReference type="InterPro" id="IPR051319">
    <property type="entry name" value="Oligoribo/pAp-PDE_c-di-AMP_PDE"/>
</dbReference>
<evidence type="ECO:0000256" key="5">
    <source>
        <dbReference type="ARBA" id="ARBA00023136"/>
    </source>
</evidence>
<keyword evidence="4 8" id="KW-1133">Transmembrane helix</keyword>
<gene>
    <name evidence="10" type="ORF">M5X19_09490</name>
</gene>
<dbReference type="Gene3D" id="3.30.450.20">
    <property type="entry name" value="PAS domain"/>
    <property type="match status" value="1"/>
</dbReference>
<feature type="transmembrane region" description="Helical" evidence="8">
    <location>
        <begin position="12"/>
        <end position="28"/>
    </location>
</feature>
<dbReference type="InterPro" id="IPR038763">
    <property type="entry name" value="DHH_sf"/>
</dbReference>
<dbReference type="Gene3D" id="3.90.1640.10">
    <property type="entry name" value="inorganic pyrophosphatase (n-terminal core)"/>
    <property type="match status" value="1"/>
</dbReference>
<proteinExistence type="inferred from homology"/>
<name>A0ABT4GAA8_9BACL</name>
<dbReference type="InterPro" id="IPR029787">
    <property type="entry name" value="Nucleotide_cyclase"/>
</dbReference>
<comment type="subcellular location">
    <subcellularLocation>
        <location evidence="1">Cell membrane</location>
        <topology evidence="1">Multi-pass membrane protein</topology>
    </subcellularLocation>
</comment>
<keyword evidence="7" id="KW-0175">Coiled coil</keyword>
<dbReference type="EMBL" id="JAMDMX010000027">
    <property type="protein sequence ID" value="MCY9693125.1"/>
    <property type="molecule type" value="Genomic_DNA"/>
</dbReference>
<dbReference type="PIRSF" id="PIRSF026583">
    <property type="entry name" value="YybT"/>
    <property type="match status" value="1"/>
</dbReference>
<evidence type="ECO:0000313" key="10">
    <source>
        <dbReference type="EMBL" id="MCY9693125.1"/>
    </source>
</evidence>
<dbReference type="SMART" id="SM00267">
    <property type="entry name" value="GGDEF"/>
    <property type="match status" value="1"/>
</dbReference>
<comment type="similarity">
    <text evidence="6">Belongs to the GdpP/PdeA phosphodiesterase family.</text>
</comment>
<reference evidence="10 11" key="1">
    <citation type="submission" date="2022-05" db="EMBL/GenBank/DDBJ databases">
        <title>Genome Sequencing of Bee-Associated Microbes.</title>
        <authorList>
            <person name="Dunlap C."/>
        </authorList>
    </citation>
    <scope>NUCLEOTIDE SEQUENCE [LARGE SCALE GENOMIC DNA]</scope>
    <source>
        <strain evidence="10 11">NRRL B-14421</strain>
    </source>
</reference>
<dbReference type="Pfam" id="PF02272">
    <property type="entry name" value="DHHA1"/>
    <property type="match status" value="1"/>
</dbReference>
<dbReference type="SUPFAM" id="SSF55073">
    <property type="entry name" value="Nucleotide cyclase"/>
    <property type="match status" value="1"/>
</dbReference>
<comment type="caution">
    <text evidence="10">The sequence shown here is derived from an EMBL/GenBank/DDBJ whole genome shotgun (WGS) entry which is preliminary data.</text>
</comment>
<dbReference type="InterPro" id="IPR003156">
    <property type="entry name" value="DHHA1_dom"/>
</dbReference>
<dbReference type="Pfam" id="PF01368">
    <property type="entry name" value="DHH"/>
    <property type="match status" value="1"/>
</dbReference>
<dbReference type="EC" id="3.1.4.-" evidence="6"/>
<accession>A0ABT4GAA8</accession>
<dbReference type="InterPro" id="IPR049553">
    <property type="entry name" value="GdpP-like_PAS"/>
</dbReference>
<dbReference type="SUPFAM" id="SSF64182">
    <property type="entry name" value="DHH phosphoesterases"/>
    <property type="match status" value="1"/>
</dbReference>
<comment type="catalytic activity">
    <reaction evidence="6">
        <text>3',3'-c-di-AMP + H2O = 5'-O-phosphonoadenylyl-(3'-&gt;5')-adenosine + H(+)</text>
        <dbReference type="Rhea" id="RHEA:54420"/>
        <dbReference type="ChEBI" id="CHEBI:15377"/>
        <dbReference type="ChEBI" id="CHEBI:15378"/>
        <dbReference type="ChEBI" id="CHEBI:71500"/>
        <dbReference type="ChEBI" id="CHEBI:138171"/>
    </reaction>
</comment>
<dbReference type="Gene3D" id="3.30.70.270">
    <property type="match status" value="1"/>
</dbReference>
<keyword evidence="3 8" id="KW-0812">Transmembrane</keyword>
<evidence type="ECO:0000256" key="2">
    <source>
        <dbReference type="ARBA" id="ARBA00022475"/>
    </source>
</evidence>
<keyword evidence="5 6" id="KW-0472">Membrane</keyword>